<dbReference type="AlphaFoldDB" id="A4G1X6"/>
<dbReference type="Pfam" id="PF02754">
    <property type="entry name" value="CCG"/>
    <property type="match status" value="2"/>
</dbReference>
<dbReference type="OrthoDB" id="9765258at2"/>
<keyword evidence="3" id="KW-0677">Repeat</keyword>
<dbReference type="InterPro" id="IPR004017">
    <property type="entry name" value="Cys_rich_dom"/>
</dbReference>
<proteinExistence type="predicted"/>
<evidence type="ECO:0000256" key="2">
    <source>
        <dbReference type="ARBA" id="ARBA00022723"/>
    </source>
</evidence>
<dbReference type="GO" id="GO:0019154">
    <property type="term" value="F:glycolate dehydrogenase activity"/>
    <property type="evidence" value="ECO:0007669"/>
    <property type="project" value="UniProtKB-EC"/>
</dbReference>
<keyword evidence="9" id="KW-1185">Reference proteome</keyword>
<accession>A4G1X6</accession>
<evidence type="ECO:0000313" key="8">
    <source>
        <dbReference type="EMBL" id="CAL60513.1"/>
    </source>
</evidence>
<dbReference type="HOGENOM" id="CLU_023081_0_0_4"/>
<keyword evidence="5 6" id="KW-0411">Iron-sulfur</keyword>
<gene>
    <name evidence="8" type="primary">glcF</name>
    <name evidence="8" type="ordered locus">HEAR0286</name>
</gene>
<evidence type="ECO:0000313" key="9">
    <source>
        <dbReference type="Proteomes" id="UP000006697"/>
    </source>
</evidence>
<dbReference type="GO" id="GO:0046872">
    <property type="term" value="F:metal ion binding"/>
    <property type="evidence" value="ECO:0007669"/>
    <property type="project" value="UniProtKB-UniRule"/>
</dbReference>
<dbReference type="Gene3D" id="1.10.1060.10">
    <property type="entry name" value="Alpha-helical ferredoxin"/>
    <property type="match status" value="1"/>
</dbReference>
<evidence type="ECO:0000256" key="4">
    <source>
        <dbReference type="ARBA" id="ARBA00023004"/>
    </source>
</evidence>
<organism evidence="8 9">
    <name type="scientific">Herminiimonas arsenicoxydans</name>
    <dbReference type="NCBI Taxonomy" id="204773"/>
    <lineage>
        <taxon>Bacteria</taxon>
        <taxon>Pseudomonadati</taxon>
        <taxon>Pseudomonadota</taxon>
        <taxon>Betaproteobacteria</taxon>
        <taxon>Burkholderiales</taxon>
        <taxon>Oxalobacteraceae</taxon>
        <taxon>Herminiimonas</taxon>
    </lineage>
</organism>
<dbReference type="Pfam" id="PF13183">
    <property type="entry name" value="Fer4_8"/>
    <property type="match status" value="1"/>
</dbReference>
<dbReference type="SUPFAM" id="SSF54862">
    <property type="entry name" value="4Fe-4S ferredoxins"/>
    <property type="match status" value="1"/>
</dbReference>
<dbReference type="PANTHER" id="PTHR32479:SF17">
    <property type="entry name" value="GLYCOLATE OXIDASE IRON-SULFUR SUBUNIT"/>
    <property type="match status" value="1"/>
</dbReference>
<evidence type="ECO:0000256" key="6">
    <source>
        <dbReference type="PIRNR" id="PIRNR000139"/>
    </source>
</evidence>
<evidence type="ECO:0000256" key="3">
    <source>
        <dbReference type="ARBA" id="ARBA00022737"/>
    </source>
</evidence>
<dbReference type="GO" id="GO:0051539">
    <property type="term" value="F:4 iron, 4 sulfur cluster binding"/>
    <property type="evidence" value="ECO:0007669"/>
    <property type="project" value="UniProtKB-UniRule"/>
</dbReference>
<dbReference type="GO" id="GO:0047809">
    <property type="term" value="F:D-lactate dehydrogenase activity"/>
    <property type="evidence" value="ECO:0007669"/>
    <property type="project" value="RHEA"/>
</dbReference>
<keyword evidence="6" id="KW-0813">Transport</keyword>
<comment type="cofactor">
    <cofactor evidence="6">
        <name>[4Fe-4S] cluster</name>
        <dbReference type="ChEBI" id="CHEBI:49883"/>
    </cofactor>
    <text evidence="6">Binds 2 [4Fe-4S] clusters.</text>
</comment>
<name>A4G1X6_HERAR</name>
<keyword evidence="4 6" id="KW-0408">Iron</keyword>
<keyword evidence="2 6" id="KW-0479">Metal-binding</keyword>
<dbReference type="EC" id="1.1.99.14" evidence="6"/>
<evidence type="ECO:0000256" key="5">
    <source>
        <dbReference type="ARBA" id="ARBA00023014"/>
    </source>
</evidence>
<dbReference type="eggNOG" id="COG0247">
    <property type="taxonomic scope" value="Bacteria"/>
</dbReference>
<comment type="catalytic activity">
    <reaction evidence="6">
        <text>glycolate + A = glyoxylate + AH2</text>
        <dbReference type="Rhea" id="RHEA:21264"/>
        <dbReference type="ChEBI" id="CHEBI:13193"/>
        <dbReference type="ChEBI" id="CHEBI:17499"/>
        <dbReference type="ChEBI" id="CHEBI:29805"/>
        <dbReference type="ChEBI" id="CHEBI:36655"/>
        <dbReference type="EC" id="1.1.99.14"/>
    </reaction>
</comment>
<dbReference type="InterPro" id="IPR009051">
    <property type="entry name" value="Helical_ferredxn"/>
</dbReference>
<dbReference type="PROSITE" id="PS00198">
    <property type="entry name" value="4FE4S_FER_1"/>
    <property type="match status" value="1"/>
</dbReference>
<dbReference type="InterPro" id="IPR017900">
    <property type="entry name" value="4Fe4S_Fe_S_CS"/>
</dbReference>
<dbReference type="PROSITE" id="PS51379">
    <property type="entry name" value="4FE4S_FER_2"/>
    <property type="match status" value="2"/>
</dbReference>
<dbReference type="InterPro" id="IPR017896">
    <property type="entry name" value="4Fe4S_Fe-S-bd"/>
</dbReference>
<dbReference type="STRING" id="204773.HEAR0286"/>
<dbReference type="PANTHER" id="PTHR32479">
    <property type="entry name" value="GLYCOLATE OXIDASE IRON-SULFUR SUBUNIT"/>
    <property type="match status" value="1"/>
</dbReference>
<feature type="domain" description="4Fe-4S ferredoxin-type" evidence="7">
    <location>
        <begin position="14"/>
        <end position="47"/>
    </location>
</feature>
<evidence type="ECO:0000259" key="7">
    <source>
        <dbReference type="PROSITE" id="PS51379"/>
    </source>
</evidence>
<dbReference type="Proteomes" id="UP000006697">
    <property type="component" value="Chromosome"/>
</dbReference>
<dbReference type="NCBIfam" id="NF008434">
    <property type="entry name" value="PRK11274.1"/>
    <property type="match status" value="1"/>
</dbReference>
<dbReference type="InterPro" id="IPR012257">
    <property type="entry name" value="Glc_ox_4Fe-4S"/>
</dbReference>
<keyword evidence="1 6" id="KW-0004">4Fe-4S</keyword>
<keyword evidence="6" id="KW-0249">Electron transport</keyword>
<comment type="function">
    <text evidence="6">Component of a complex that catalyzes the oxidation of glycolate to glyoxylate.</text>
</comment>
<dbReference type="FunFam" id="1.10.1060.10:FF:000012">
    <property type="entry name" value="Glycolate oxidase iron-sulfur subunit"/>
    <property type="match status" value="1"/>
</dbReference>
<dbReference type="PIRSF" id="PIRSF000139">
    <property type="entry name" value="Glc_ox_4Fe-4S"/>
    <property type="match status" value="1"/>
</dbReference>
<keyword evidence="8" id="KW-0560">Oxidoreductase</keyword>
<evidence type="ECO:0000256" key="1">
    <source>
        <dbReference type="ARBA" id="ARBA00022485"/>
    </source>
</evidence>
<dbReference type="KEGG" id="har:HEAR0286"/>
<protein>
    <recommendedName>
        <fullName evidence="6">Glycolate oxidase iron-sulfur subunit</fullName>
        <ecNumber evidence="6">1.1.99.14</ecNumber>
    </recommendedName>
</protein>
<comment type="catalytic activity">
    <reaction evidence="6">
        <text>(R)-lactate + A = pyruvate + AH2</text>
        <dbReference type="Rhea" id="RHEA:15089"/>
        <dbReference type="ChEBI" id="CHEBI:13193"/>
        <dbReference type="ChEBI" id="CHEBI:15361"/>
        <dbReference type="ChEBI" id="CHEBI:16004"/>
        <dbReference type="ChEBI" id="CHEBI:17499"/>
    </reaction>
</comment>
<sequence length="410" mass="45198">MQTNLADFIKDTREGREADAILRSCVHCGFCTATCPTYQLLGDELDGPRGRIYLIKQVLEGKTPTAKTQLHLDRCLTCRNCETTCPSGVQYGRLIDIGRKVVEERVPYSFATNLKRTALRELLPRKWLFTPAMKTGQLFRPLLPKSLQNKVPRKENAGAWPTRAHARKMLLLDGCAQPAMSPNINAATARVFDALGVQLVVAPKAGCCGAIRHHLNDHDGALDDMRRNIDAWWPLVEAGAEAIVMTASGCGVMVKDYGHLLAHDAKYADKAQRISDLTKDLSEILPAFELELQIRLNGKIGKRVVYHPPCTLQHGQQIRGKVEGVLRAVGVDVQLCKDSHLCCGSAGTYSVLQPELSYQLRDQKLANLEASQPEMIVSANIGCLTHLQSGTDTPVKHWIELIDKALSAAH</sequence>
<reference evidence="8 9" key="1">
    <citation type="journal article" date="2007" name="PLoS Genet.">
        <title>A tale of two oxidation states: bacterial colonization of arsenic-rich environments.</title>
        <authorList>
            <person name="Muller D."/>
            <person name="Medigue C."/>
            <person name="Koechler S."/>
            <person name="Barbe V."/>
            <person name="Barakat M."/>
            <person name="Talla E."/>
            <person name="Bonnefoy V."/>
            <person name="Krin E."/>
            <person name="Arsene-Ploetze F."/>
            <person name="Carapito C."/>
            <person name="Chandler M."/>
            <person name="Cournoyer B."/>
            <person name="Cruveiller S."/>
            <person name="Dossat C."/>
            <person name="Duval S."/>
            <person name="Heymann M."/>
            <person name="Leize E."/>
            <person name="Lieutaud A."/>
            <person name="Lievremont D."/>
            <person name="Makita Y."/>
            <person name="Mangenot S."/>
            <person name="Nitschke W."/>
            <person name="Ortet P."/>
            <person name="Perdrial N."/>
            <person name="Schoepp B."/>
            <person name="Siguier N."/>
            <person name="Simeonova D.D."/>
            <person name="Rouy Z."/>
            <person name="Segurens B."/>
            <person name="Turlin E."/>
            <person name="Vallenet D."/>
            <person name="Van Dorsselaer A."/>
            <person name="Weiss S."/>
            <person name="Weissenbach J."/>
            <person name="Lett M.C."/>
            <person name="Danchin A."/>
            <person name="Bertin P.N."/>
        </authorList>
    </citation>
    <scope>NUCLEOTIDE SEQUENCE [LARGE SCALE GENOMIC DNA]</scope>
    <source>
        <strain evidence="9">ULPAs1</strain>
    </source>
</reference>
<feature type="domain" description="4Fe-4S ferredoxin-type" evidence="7">
    <location>
        <begin position="66"/>
        <end position="89"/>
    </location>
</feature>
<dbReference type="EMBL" id="CU207211">
    <property type="protein sequence ID" value="CAL60513.1"/>
    <property type="molecule type" value="Genomic_DNA"/>
</dbReference>